<feature type="region of interest" description="Disordered" evidence="2">
    <location>
        <begin position="23"/>
        <end position="42"/>
    </location>
</feature>
<dbReference type="SUPFAM" id="SSF47031">
    <property type="entry name" value="Second domain of FERM"/>
    <property type="match status" value="1"/>
</dbReference>
<dbReference type="VEuPathDB" id="AmoebaDB:NAEGRDRAFT_46799"/>
<dbReference type="OrthoDB" id="120976at2759"/>
<evidence type="ECO:0000313" key="4">
    <source>
        <dbReference type="Proteomes" id="UP000006671"/>
    </source>
</evidence>
<dbReference type="PANTHER" id="PTHR24111:SF0">
    <property type="entry name" value="LEUCINE-RICH REPEAT-CONTAINING PROTEIN"/>
    <property type="match status" value="1"/>
</dbReference>
<dbReference type="GeneID" id="8861460"/>
<dbReference type="AlphaFoldDB" id="D2V574"/>
<dbReference type="RefSeq" id="XP_002680802.1">
    <property type="nucleotide sequence ID" value="XM_002680756.1"/>
</dbReference>
<name>D2V574_NAEGR</name>
<sequence>MLSNAPPLLNKTIGQLVRQETVEKPLNQSSPQQQSKSGTTSSAGQTVVLSVIPDDKKNLESRGGKTLMLNVEVIGESKFKVLSSTKSKISEVYETICSKIGLNSEVLKKPIDIKDLQAEILFVKQLHHFFTTRLFKGTEKQSILMASLMIQMNFGDYDHEKHKIGFLKPQKRTFIGMFTSRVEYLVRYYMEINARGRNVPLKTICKQLDDVIDDDTTLTSLKVGRGDLDDGNVSFLLDPLEVCCAYKADISFPWKENLNLTSLDFGGNIIRAESGRLIDVISYFTNLTYLNLSGVFLYNEKKKFLEFLTVSKSLEGLELSMCGLDHKFLKSIMEIVMGPSRSKLKILNVSKNRLKNKSLELIYNSMEFFSYEELNIAQNKFKAAKDNMVKEFFRKLEPNQKITKLDISGMNIGEKMGEYLTELIAVSASLQVLKMSNVSINGLVFYRIGRILRTHPSLSEIDLSMNKIFQKLGIEEIEDAFFFLSSNKRLISIDISDCSINEKEGEYIAKFMKENTTIDRFSIAGNTISTSTYDLPPIWMEMIEQNTILNLFDFTNCKLSRRGIISLLSAMNKSNSAKELYMGRNLIDFTIPEIRENFKKLKLRVVDMRMMSINDKQIPLVASILTENPYIEIVNFESNLVTFNGGETFVKIVGKKTNLKKVVFVCNRIKEPEKPVLFNLFITHTNINHVVL</sequence>
<proteinExistence type="predicted"/>
<keyword evidence="4" id="KW-1185">Reference proteome</keyword>
<dbReference type="EMBL" id="GG738852">
    <property type="protein sequence ID" value="EFC48058.1"/>
    <property type="molecule type" value="Genomic_DNA"/>
</dbReference>
<dbReference type="SUPFAM" id="SSF52047">
    <property type="entry name" value="RNI-like"/>
    <property type="match status" value="2"/>
</dbReference>
<dbReference type="InterPro" id="IPR052201">
    <property type="entry name" value="LRR-containing_regulator"/>
</dbReference>
<dbReference type="InterPro" id="IPR019748">
    <property type="entry name" value="FERM_central"/>
</dbReference>
<keyword evidence="1" id="KW-0677">Repeat</keyword>
<dbReference type="InParanoid" id="D2V574"/>
<protein>
    <submittedName>
        <fullName evidence="3">Predicted protein</fullName>
    </submittedName>
</protein>
<organism evidence="4">
    <name type="scientific">Naegleria gruberi</name>
    <name type="common">Amoeba</name>
    <dbReference type="NCBI Taxonomy" id="5762"/>
    <lineage>
        <taxon>Eukaryota</taxon>
        <taxon>Discoba</taxon>
        <taxon>Heterolobosea</taxon>
        <taxon>Tetramitia</taxon>
        <taxon>Eutetramitia</taxon>
        <taxon>Vahlkampfiidae</taxon>
        <taxon>Naegleria</taxon>
    </lineage>
</organism>
<reference evidence="3 4" key="1">
    <citation type="journal article" date="2010" name="Cell">
        <title>The genome of Naegleria gruberi illuminates early eukaryotic versatility.</title>
        <authorList>
            <person name="Fritz-Laylin L.K."/>
            <person name="Prochnik S.E."/>
            <person name="Ginger M.L."/>
            <person name="Dacks J.B."/>
            <person name="Carpenter M.L."/>
            <person name="Field M.C."/>
            <person name="Kuo A."/>
            <person name="Paredez A."/>
            <person name="Chapman J."/>
            <person name="Pham J."/>
            <person name="Shu S."/>
            <person name="Neupane R."/>
            <person name="Cipriano M."/>
            <person name="Mancuso J."/>
            <person name="Tu H."/>
            <person name="Salamov A."/>
            <person name="Lindquist E."/>
            <person name="Shapiro H."/>
            <person name="Lucas S."/>
            <person name="Grigoriev I.V."/>
            <person name="Cande W.Z."/>
            <person name="Fulton C."/>
            <person name="Rokhsar D.S."/>
            <person name="Dawson S.C."/>
        </authorList>
    </citation>
    <scope>NUCLEOTIDE SEQUENCE [LARGE SCALE GENOMIC DNA]</scope>
    <source>
        <strain evidence="3 4">NEG-M</strain>
    </source>
</reference>
<dbReference type="OMA" id="YMEINAR"/>
<dbReference type="eggNOG" id="KOG4308">
    <property type="taxonomic scope" value="Eukaryota"/>
</dbReference>
<dbReference type="Gene3D" id="1.20.80.10">
    <property type="match status" value="1"/>
</dbReference>
<dbReference type="Gene3D" id="3.80.10.10">
    <property type="entry name" value="Ribonuclease Inhibitor"/>
    <property type="match status" value="2"/>
</dbReference>
<evidence type="ECO:0000256" key="1">
    <source>
        <dbReference type="ARBA" id="ARBA00022737"/>
    </source>
</evidence>
<dbReference type="Proteomes" id="UP000006671">
    <property type="component" value="Unassembled WGS sequence"/>
</dbReference>
<evidence type="ECO:0000313" key="3">
    <source>
        <dbReference type="EMBL" id="EFC48058.1"/>
    </source>
</evidence>
<dbReference type="KEGG" id="ngr:NAEGRDRAFT_46799"/>
<dbReference type="InterPro" id="IPR014352">
    <property type="entry name" value="FERM/acyl-CoA-bd_prot_sf"/>
</dbReference>
<gene>
    <name evidence="3" type="ORF">NAEGRDRAFT_46799</name>
</gene>
<evidence type="ECO:0000256" key="2">
    <source>
        <dbReference type="SAM" id="MobiDB-lite"/>
    </source>
</evidence>
<dbReference type="PANTHER" id="PTHR24111">
    <property type="entry name" value="LEUCINE-RICH REPEAT-CONTAINING PROTEIN 34"/>
    <property type="match status" value="1"/>
</dbReference>
<feature type="compositionally biased region" description="Polar residues" evidence="2">
    <location>
        <begin position="26"/>
        <end position="42"/>
    </location>
</feature>
<dbReference type="CDD" id="cd14473">
    <property type="entry name" value="FERM_B-lobe"/>
    <property type="match status" value="1"/>
</dbReference>
<dbReference type="InterPro" id="IPR032675">
    <property type="entry name" value="LRR_dom_sf"/>
</dbReference>
<dbReference type="InterPro" id="IPR035963">
    <property type="entry name" value="FERM_2"/>
</dbReference>
<accession>D2V574</accession>